<evidence type="ECO:0000313" key="3">
    <source>
        <dbReference type="Proteomes" id="UP000245890"/>
    </source>
</evidence>
<dbReference type="EMBL" id="QENQ01000001">
    <property type="protein sequence ID" value="PVX31400.1"/>
    <property type="molecule type" value="Genomic_DNA"/>
</dbReference>
<evidence type="ECO:0000256" key="1">
    <source>
        <dbReference type="SAM" id="Phobius"/>
    </source>
</evidence>
<feature type="transmembrane region" description="Helical" evidence="1">
    <location>
        <begin position="186"/>
        <end position="212"/>
    </location>
</feature>
<comment type="caution">
    <text evidence="2">The sequence shown here is derived from an EMBL/GenBank/DDBJ whole genome shotgun (WGS) entry which is preliminary data.</text>
</comment>
<keyword evidence="1" id="KW-1133">Transmembrane helix</keyword>
<proteinExistence type="predicted"/>
<keyword evidence="1" id="KW-0472">Membrane</keyword>
<keyword evidence="3" id="KW-1185">Reference proteome</keyword>
<sequence>MQEEDGFTRWIEACAAGEMLGIASAALWWVTIDRVDLGAAGGPADWLLFIGKAASGLALGLVLGSLQSWALKRQFPALNTRLWVIATTIVSVALFAVAAWYSVFLPFDQQSLVPVAHTPFETAITSAGFGVALGILLGIAQAVVLHGAARRAFWWILASALGWGAALPCIYLAASVGSSAPGSLEIAARGVVGGVASGIVLAGITGMSFAVMRLRVRA</sequence>
<feature type="transmembrane region" description="Helical" evidence="1">
    <location>
        <begin position="123"/>
        <end position="145"/>
    </location>
</feature>
<feature type="transmembrane region" description="Helical" evidence="1">
    <location>
        <begin position="152"/>
        <end position="174"/>
    </location>
</feature>
<evidence type="ECO:0000313" key="2">
    <source>
        <dbReference type="EMBL" id="PVX31400.1"/>
    </source>
</evidence>
<organism evidence="2 3">
    <name type="scientific">Sphingomonas pokkalii</name>
    <dbReference type="NCBI Taxonomy" id="2175090"/>
    <lineage>
        <taxon>Bacteria</taxon>
        <taxon>Pseudomonadati</taxon>
        <taxon>Pseudomonadota</taxon>
        <taxon>Alphaproteobacteria</taxon>
        <taxon>Sphingomonadales</taxon>
        <taxon>Sphingomonadaceae</taxon>
        <taxon>Sphingomonas</taxon>
    </lineage>
</organism>
<reference evidence="2 3" key="1">
    <citation type="submission" date="2018-05" db="EMBL/GenBank/DDBJ databases">
        <title>Description of Sphingomonas pokkalii sp nov, isolated from the rhizosphere of saline tolerant pokkali rice and its draft genome analysis.</title>
        <authorList>
            <person name="Menon R."/>
            <person name="Kumari S."/>
            <person name="Rameshkumar N."/>
        </authorList>
    </citation>
    <scope>NUCLEOTIDE SEQUENCE [LARGE SCALE GENOMIC DNA]</scope>
    <source>
        <strain evidence="2 3">L3B27</strain>
    </source>
</reference>
<dbReference type="RefSeq" id="WP_116470784.1">
    <property type="nucleotide sequence ID" value="NZ_QENQ01000001.1"/>
</dbReference>
<gene>
    <name evidence="2" type="ORF">DD559_07635</name>
</gene>
<feature type="transmembrane region" description="Helical" evidence="1">
    <location>
        <begin position="46"/>
        <end position="70"/>
    </location>
</feature>
<feature type="transmembrane region" description="Helical" evidence="1">
    <location>
        <begin position="82"/>
        <end position="103"/>
    </location>
</feature>
<dbReference type="Proteomes" id="UP000245890">
    <property type="component" value="Unassembled WGS sequence"/>
</dbReference>
<dbReference type="AlphaFoldDB" id="A0A2U0SJ87"/>
<keyword evidence="1" id="KW-0812">Transmembrane</keyword>
<name>A0A2U0SJ87_9SPHN</name>
<protein>
    <submittedName>
        <fullName evidence="2">Uncharacterized protein</fullName>
    </submittedName>
</protein>
<dbReference type="OrthoDB" id="7558895at2"/>
<accession>A0A2U0SJ87</accession>